<accession>A0A6N3JUU5</accession>
<dbReference type="EMBL" id="CP031263">
    <property type="protein sequence ID" value="AXH88793.1"/>
    <property type="molecule type" value="Genomic_DNA"/>
</dbReference>
<feature type="compositionally biased region" description="Basic and acidic residues" evidence="1">
    <location>
        <begin position="92"/>
        <end position="106"/>
    </location>
</feature>
<proteinExistence type="predicted"/>
<dbReference type="AlphaFoldDB" id="A0A6N3JUU5"/>
<organism evidence="2 3">
    <name type="scientific">Micromonospora aurantiaca</name>
    <name type="common">nom. illeg.</name>
    <dbReference type="NCBI Taxonomy" id="47850"/>
    <lineage>
        <taxon>Bacteria</taxon>
        <taxon>Bacillati</taxon>
        <taxon>Actinomycetota</taxon>
        <taxon>Actinomycetes</taxon>
        <taxon>Micromonosporales</taxon>
        <taxon>Micromonosporaceae</taxon>
        <taxon>Micromonospora</taxon>
    </lineage>
</organism>
<feature type="compositionally biased region" description="Low complexity" evidence="1">
    <location>
        <begin position="107"/>
        <end position="133"/>
    </location>
</feature>
<reference evidence="2 3" key="2">
    <citation type="submission" date="2018-08" db="EMBL/GenBank/DDBJ databases">
        <title>Streptomyces kandeliansis sp. nov., an endophytic bacterium isolated from mangrove plant.</title>
        <authorList>
            <person name="Wang R."/>
        </authorList>
    </citation>
    <scope>NUCLEOTIDE SEQUENCE [LARGE SCALE GENOMIC DNA]</scope>
    <source>
        <strain evidence="3">H14(2018)</strain>
    </source>
</reference>
<protein>
    <submittedName>
        <fullName evidence="2">Uncharacterized protein</fullName>
    </submittedName>
</protein>
<dbReference type="Proteomes" id="UP000253958">
    <property type="component" value="Chromosome"/>
</dbReference>
<dbReference type="RefSeq" id="WP_114918687.1">
    <property type="nucleotide sequence ID" value="NZ_CP031263.1"/>
</dbReference>
<evidence type="ECO:0000313" key="2">
    <source>
        <dbReference type="EMBL" id="AXH88793.1"/>
    </source>
</evidence>
<sequence length="133" mass="14581">MTFPGIEHDPQAPQVNPDMLAVEERRREREAEYGVWVAVQDIPWGTVLAAIPGMPVPASTVERLKWNELGLVAKRDSKAGREVLERTGTATTEERQRWAEQDKAAAEKAAAAAEKPAAKTRTTTTTTTTEGAR</sequence>
<reference evidence="2 3" key="1">
    <citation type="submission" date="2018-07" db="EMBL/GenBank/DDBJ databases">
        <authorList>
            <person name="Ye Y."/>
        </authorList>
    </citation>
    <scope>NUCLEOTIDE SEQUENCE [LARGE SCALE GENOMIC DNA]</scope>
    <source>
        <strain evidence="3">H14(2018)</strain>
    </source>
</reference>
<evidence type="ECO:0000313" key="3">
    <source>
        <dbReference type="Proteomes" id="UP000253958"/>
    </source>
</evidence>
<feature type="region of interest" description="Disordered" evidence="1">
    <location>
        <begin position="82"/>
        <end position="133"/>
    </location>
</feature>
<name>A0A6N3JUU5_9ACTN</name>
<gene>
    <name evidence="2" type="ORF">DVH21_01980</name>
</gene>
<evidence type="ECO:0000256" key="1">
    <source>
        <dbReference type="SAM" id="MobiDB-lite"/>
    </source>
</evidence>